<protein>
    <submittedName>
        <fullName evidence="4">Insulinase (Peptidase family M16)</fullName>
    </submittedName>
</protein>
<evidence type="ECO:0000313" key="5">
    <source>
        <dbReference type="EMBL" id="OBR94407.1"/>
    </source>
</evidence>
<comment type="similarity">
    <text evidence="1">Belongs to the peptidase M16 family.</text>
</comment>
<dbReference type="InterPro" id="IPR050361">
    <property type="entry name" value="MPP/UQCRC_Complex"/>
</dbReference>
<evidence type="ECO:0000313" key="4">
    <source>
        <dbReference type="EMBL" id="OAA93618.1"/>
    </source>
</evidence>
<accession>A0A166TFF6</accession>
<sequence length="410" mass="47218">MQEYMLDNGLKLLYEYREGKVTSLCIGFNAGALEEEKKFHLGTAHAVEHLISKGSKNRSENQINSELEGIFGFENAMTNYPYTIYYGTCLSEDLERAVELYSDLLLNPLFSTKGFREEINVILQEVKEWEDDMYRHCESTLFRNSFKKRRIRELIVGNRSSIESITLDEIKSFYDDFYFPENCTICVCSPLNISFIRDIISTYFGLWKSDLKKYVHEKSLCEAVRNGVFEEIVPGITGAKIQYIFDIQKLNHKEFKALLLLNAAFGQGTDSILFNKIRTENALAYEVRSSIKNERGIKLLSINMGTSFESVKRAISITSDTIDRLKCLKGYFTGTKIKALSKSINLKREIKFERSIEFCKEVVTSELMQRGCRYDGYSNIYNLDDVREEDIIEVANKVMVKPSIQILTGN</sequence>
<reference evidence="5 7" key="2">
    <citation type="journal article" date="2016" name="Front. Microbiol.">
        <title>Industrial Acetogenic Biocatalysts: A Comparative Metabolic and Genomic Analysis.</title>
        <authorList>
            <person name="Bengelsdorf F."/>
            <person name="Poehlein A."/>
            <person name="Sonja S."/>
            <person name="Erz C."/>
            <person name="Hummel T."/>
            <person name="Hoffmeister S."/>
            <person name="Daniel R."/>
            <person name="Durre P."/>
        </authorList>
    </citation>
    <scope>NUCLEOTIDE SEQUENCE [LARGE SCALE GENOMIC DNA]</scope>
    <source>
        <strain evidence="5 7">PTA-10522</strain>
    </source>
</reference>
<evidence type="ECO:0000259" key="3">
    <source>
        <dbReference type="Pfam" id="PF05193"/>
    </source>
</evidence>
<dbReference type="InterPro" id="IPR011765">
    <property type="entry name" value="Pept_M16_N"/>
</dbReference>
<feature type="domain" description="Peptidase M16 C-terminal" evidence="3">
    <location>
        <begin position="164"/>
        <end position="326"/>
    </location>
</feature>
<comment type="caution">
    <text evidence="4">The sequence shown here is derived from an EMBL/GenBank/DDBJ whole genome shotgun (WGS) entry which is preliminary data.</text>
</comment>
<dbReference type="Pfam" id="PF05193">
    <property type="entry name" value="Peptidase_M16_C"/>
    <property type="match status" value="1"/>
</dbReference>
<feature type="domain" description="Peptidase M16 N-terminal" evidence="2">
    <location>
        <begin position="18"/>
        <end position="148"/>
    </location>
</feature>
<dbReference type="EMBL" id="LITQ01000011">
    <property type="protein sequence ID" value="OAA93618.1"/>
    <property type="molecule type" value="Genomic_DNA"/>
</dbReference>
<evidence type="ECO:0000313" key="6">
    <source>
        <dbReference type="Proteomes" id="UP000077384"/>
    </source>
</evidence>
<dbReference type="RefSeq" id="WP_063600779.1">
    <property type="nucleotide sequence ID" value="NZ_LITQ01000011.1"/>
</dbReference>
<dbReference type="PANTHER" id="PTHR11851">
    <property type="entry name" value="METALLOPROTEASE"/>
    <property type="match status" value="1"/>
</dbReference>
<organism evidence="4 6">
    <name type="scientific">Clostridium coskatii</name>
    <dbReference type="NCBI Taxonomy" id="1705578"/>
    <lineage>
        <taxon>Bacteria</taxon>
        <taxon>Bacillati</taxon>
        <taxon>Bacillota</taxon>
        <taxon>Clostridia</taxon>
        <taxon>Eubacteriales</taxon>
        <taxon>Clostridiaceae</taxon>
        <taxon>Clostridium</taxon>
    </lineage>
</organism>
<dbReference type="PANTHER" id="PTHR11851:SF49">
    <property type="entry name" value="MITOCHONDRIAL-PROCESSING PEPTIDASE SUBUNIT ALPHA"/>
    <property type="match status" value="1"/>
</dbReference>
<dbReference type="Gene3D" id="3.30.830.10">
    <property type="entry name" value="Metalloenzyme, LuxS/M16 peptidase-like"/>
    <property type="match status" value="2"/>
</dbReference>
<dbReference type="Proteomes" id="UP000093694">
    <property type="component" value="Unassembled WGS sequence"/>
</dbReference>
<dbReference type="Pfam" id="PF00675">
    <property type="entry name" value="Peptidase_M16"/>
    <property type="match status" value="1"/>
</dbReference>
<dbReference type="SUPFAM" id="SSF63411">
    <property type="entry name" value="LuxS/MPP-like metallohydrolase"/>
    <property type="match status" value="2"/>
</dbReference>
<dbReference type="EMBL" id="LROR01000045">
    <property type="protein sequence ID" value="OBR94407.1"/>
    <property type="molecule type" value="Genomic_DNA"/>
</dbReference>
<dbReference type="AlphaFoldDB" id="A0A166TFF6"/>
<reference evidence="4 6" key="1">
    <citation type="journal article" date="2015" name="Biotechnol. Bioeng.">
        <title>Genome sequence and phenotypic characterization of Caulobacter segnis.</title>
        <authorList>
            <person name="Patel S."/>
            <person name="Fletcher B."/>
            <person name="Scott D.C."/>
            <person name="Ely B."/>
        </authorList>
    </citation>
    <scope>NUCLEOTIDE SEQUENCE [LARGE SCALE GENOMIC DNA]</scope>
    <source>
        <strain evidence="4 6">PS02</strain>
    </source>
</reference>
<keyword evidence="7" id="KW-1185">Reference proteome</keyword>
<evidence type="ECO:0000256" key="1">
    <source>
        <dbReference type="ARBA" id="ARBA00007261"/>
    </source>
</evidence>
<dbReference type="InterPro" id="IPR011249">
    <property type="entry name" value="Metalloenz_LuxS/M16"/>
</dbReference>
<gene>
    <name evidence="5" type="ORF">CLCOS_19060</name>
    <name evidence="4" type="ORF">WX73_04114</name>
</gene>
<dbReference type="Proteomes" id="UP000077384">
    <property type="component" value="Unassembled WGS sequence"/>
</dbReference>
<dbReference type="InterPro" id="IPR007863">
    <property type="entry name" value="Peptidase_M16_C"/>
</dbReference>
<evidence type="ECO:0000259" key="2">
    <source>
        <dbReference type="Pfam" id="PF00675"/>
    </source>
</evidence>
<dbReference type="GO" id="GO:0046872">
    <property type="term" value="F:metal ion binding"/>
    <property type="evidence" value="ECO:0007669"/>
    <property type="project" value="InterPro"/>
</dbReference>
<dbReference type="PATRIC" id="fig|1705578.3.peg.4222"/>
<name>A0A166TFF6_9CLOT</name>
<proteinExistence type="inferred from homology"/>
<evidence type="ECO:0000313" key="7">
    <source>
        <dbReference type="Proteomes" id="UP000093694"/>
    </source>
</evidence>